<proteinExistence type="predicted"/>
<dbReference type="GO" id="GO:0016853">
    <property type="term" value="F:isomerase activity"/>
    <property type="evidence" value="ECO:0007669"/>
    <property type="project" value="UniProtKB-KW"/>
</dbReference>
<keyword evidence="2" id="KW-0862">Zinc</keyword>
<protein>
    <submittedName>
        <fullName evidence="3">Class I mannose-6-phosphate isomerase</fullName>
    </submittedName>
</protein>
<dbReference type="InterPro" id="IPR051804">
    <property type="entry name" value="Carb_Metab_Reg_Kinase/Isom"/>
</dbReference>
<dbReference type="PANTHER" id="PTHR42742">
    <property type="entry name" value="TRANSCRIPTIONAL REPRESSOR MPRA"/>
    <property type="match status" value="1"/>
</dbReference>
<comment type="caution">
    <text evidence="3">The sequence shown here is derived from an EMBL/GenBank/DDBJ whole genome shotgun (WGS) entry which is preliminary data.</text>
</comment>
<gene>
    <name evidence="3" type="ORF">ACFQ2I_01955</name>
</gene>
<evidence type="ECO:0000256" key="1">
    <source>
        <dbReference type="ARBA" id="ARBA00022723"/>
    </source>
</evidence>
<evidence type="ECO:0000313" key="4">
    <source>
        <dbReference type="Proteomes" id="UP001596989"/>
    </source>
</evidence>
<dbReference type="RefSeq" id="WP_377561795.1">
    <property type="nucleotide sequence ID" value="NZ_JBHTJZ010000004.1"/>
</dbReference>
<dbReference type="PANTHER" id="PTHR42742:SF3">
    <property type="entry name" value="FRUCTOKINASE"/>
    <property type="match status" value="1"/>
</dbReference>
<dbReference type="InterPro" id="IPR014710">
    <property type="entry name" value="RmlC-like_jellyroll"/>
</dbReference>
<organism evidence="3 4">
    <name type="scientific">Paenibacillus chungangensis</name>
    <dbReference type="NCBI Taxonomy" id="696535"/>
    <lineage>
        <taxon>Bacteria</taxon>
        <taxon>Bacillati</taxon>
        <taxon>Bacillota</taxon>
        <taxon>Bacilli</taxon>
        <taxon>Bacillales</taxon>
        <taxon>Paenibacillaceae</taxon>
        <taxon>Paenibacillus</taxon>
    </lineage>
</organism>
<name>A0ABW3HL29_9BACL</name>
<dbReference type="Proteomes" id="UP001596989">
    <property type="component" value="Unassembled WGS sequence"/>
</dbReference>
<dbReference type="Gene3D" id="2.60.120.10">
    <property type="entry name" value="Jelly Rolls"/>
    <property type="match status" value="1"/>
</dbReference>
<sequence length="594" mass="67770">MFNKYPVNPVRREAFSAAPLAKGYEAVCGKMLDYIHGHSDSPACIVIDGTHGAEFQRLVRQAVALMEKEGRKVNVQSTAGYLKSGEQLREQFADNITDNRAFGYVVEGAIADYFHDNARAEAAKRMDEGDAAEVQLLFGPGAHWLAGGREALVLYADVSREYQQVEHKKQLLNFGMTWNKDAVEKYKICYFVEWPILENYRKTLWPSIHYYIDMNQPAYPVIVSGEHLQRMIKDIALSPLRVKPFFAPGVWGGQYLKKLADLPKEWVNCAWGFEPIAPENSILIGCGEDRIEVPFLIVMALEYEAIMGARAVSLFGDYFPVRFDFLDTMDGDNLSCQVHPKQEYVRETFNEFMTQQESYYIMDLKNEAKVYLGMTEGTTKEQFLEAVEGAQESGVPMAFTNYVNEWDAKKGDLFLIPPGMVHCSGKDNLVLEISSTTWWFTFKIYDYLRKDLDGKPRPINVDHGFRNIDFDKSRVWVKDNLIPEPKLVDRQGDNEEYSLGQHDDLLFYVNRVHLQTVWHANTNGEFVMYNLVEGERVRIESCKDESVFVELNYAESYIIPSVFGAYKIVNMTDAPCKLVKAGVSPAWDVSLLEG</sequence>
<keyword evidence="1" id="KW-0479">Metal-binding</keyword>
<evidence type="ECO:0000313" key="3">
    <source>
        <dbReference type="EMBL" id="MFD0958147.1"/>
    </source>
</evidence>
<dbReference type="InterPro" id="IPR011051">
    <property type="entry name" value="RmlC_Cupin_sf"/>
</dbReference>
<keyword evidence="4" id="KW-1185">Reference proteome</keyword>
<dbReference type="CDD" id="cd07010">
    <property type="entry name" value="cupin_PMI_type_I_N_bac"/>
    <property type="match status" value="1"/>
</dbReference>
<reference evidence="4" key="1">
    <citation type="journal article" date="2019" name="Int. J. Syst. Evol. Microbiol.">
        <title>The Global Catalogue of Microorganisms (GCM) 10K type strain sequencing project: providing services to taxonomists for standard genome sequencing and annotation.</title>
        <authorList>
            <consortium name="The Broad Institute Genomics Platform"/>
            <consortium name="The Broad Institute Genome Sequencing Center for Infectious Disease"/>
            <person name="Wu L."/>
            <person name="Ma J."/>
        </authorList>
    </citation>
    <scope>NUCLEOTIDE SEQUENCE [LARGE SCALE GENOMIC DNA]</scope>
    <source>
        <strain evidence="4">CCUG 59129</strain>
    </source>
</reference>
<dbReference type="SUPFAM" id="SSF51182">
    <property type="entry name" value="RmlC-like cupins"/>
    <property type="match status" value="1"/>
</dbReference>
<keyword evidence="3" id="KW-0413">Isomerase</keyword>
<evidence type="ECO:0000256" key="2">
    <source>
        <dbReference type="ARBA" id="ARBA00022833"/>
    </source>
</evidence>
<dbReference type="EMBL" id="JBHTJZ010000004">
    <property type="protein sequence ID" value="MFD0958147.1"/>
    <property type="molecule type" value="Genomic_DNA"/>
</dbReference>
<accession>A0ABW3HL29</accession>